<accession>A0A1Y1JR34</accession>
<organism evidence="2 3">
    <name type="scientific">Plasmodium gonderi</name>
    <dbReference type="NCBI Taxonomy" id="77519"/>
    <lineage>
        <taxon>Eukaryota</taxon>
        <taxon>Sar</taxon>
        <taxon>Alveolata</taxon>
        <taxon>Apicomplexa</taxon>
        <taxon>Aconoidasida</taxon>
        <taxon>Haemosporida</taxon>
        <taxon>Plasmodiidae</taxon>
        <taxon>Plasmodium</taxon>
        <taxon>Plasmodium (Plasmodium)</taxon>
    </lineage>
</organism>
<dbReference type="AlphaFoldDB" id="A0A1Y1JR34"/>
<comment type="caution">
    <text evidence="2">The sequence shown here is derived from an EMBL/GenBank/DDBJ whole genome shotgun (WGS) entry which is preliminary data.</text>
</comment>
<proteinExistence type="predicted"/>
<reference evidence="3" key="1">
    <citation type="submission" date="2017-04" db="EMBL/GenBank/DDBJ databases">
        <title>Plasmodium gonderi genome.</title>
        <authorList>
            <person name="Arisue N."/>
            <person name="Honma H."/>
            <person name="Kawai S."/>
            <person name="Tougan T."/>
            <person name="Tanabe K."/>
            <person name="Horii T."/>
        </authorList>
    </citation>
    <scope>NUCLEOTIDE SEQUENCE [LARGE SCALE GENOMIC DNA]</scope>
    <source>
        <strain evidence="3">ATCC 30045</strain>
    </source>
</reference>
<evidence type="ECO:0000313" key="2">
    <source>
        <dbReference type="EMBL" id="GAW83955.1"/>
    </source>
</evidence>
<dbReference type="EMBL" id="BDQF01000041">
    <property type="protein sequence ID" value="GAW83955.1"/>
    <property type="molecule type" value="Genomic_DNA"/>
</dbReference>
<name>A0A1Y1JR34_PLAGO</name>
<evidence type="ECO:0000313" key="3">
    <source>
        <dbReference type="Proteomes" id="UP000195521"/>
    </source>
</evidence>
<keyword evidence="3" id="KW-1185">Reference proteome</keyword>
<keyword evidence="1" id="KW-0812">Transmembrane</keyword>
<sequence>MERDIVCFDHNIFGTLDLHFSLYKGIMDNFEDTGNIYAKECKFIQENTEKHDNDLIYINDICIKWYPYLNQIRYYNEQEILKGLQYMYYWLYRNYLSHGIKEENINRLYKKLIKRYSETSFAQKIDKPVLSDDLNRQEWKTLIGIINLSIALNEIKVFSFESSKKQSYCDYLNGCVSMCKHYIGECTRSASPNICDIFENIENQINDIILENGCNDSNHQISPSTNSQNEPLDSSSNIKSRTIIISAVLILLTPMLVFILYKVNYDFKLCNSYLLHRIKKKINRWKKDDKEWNIQQHSEMSNSISSHSMYNILYNST</sequence>
<dbReference type="RefSeq" id="XP_028546544.1">
    <property type="nucleotide sequence ID" value="XM_028690743.1"/>
</dbReference>
<keyword evidence="1" id="KW-0472">Membrane</keyword>
<protein>
    <submittedName>
        <fullName evidence="2">Variable surface protein</fullName>
    </submittedName>
</protein>
<keyword evidence="1" id="KW-1133">Transmembrane helix</keyword>
<feature type="transmembrane region" description="Helical" evidence="1">
    <location>
        <begin position="243"/>
        <end position="261"/>
    </location>
</feature>
<evidence type="ECO:0000256" key="1">
    <source>
        <dbReference type="SAM" id="Phobius"/>
    </source>
</evidence>
<dbReference type="GeneID" id="39744763"/>
<dbReference type="Proteomes" id="UP000195521">
    <property type="component" value="Unassembled WGS sequence"/>
</dbReference>
<gene>
    <name evidence="2" type="ORF">PGO_000285</name>
</gene>